<dbReference type="Proteomes" id="UP001521181">
    <property type="component" value="Unassembled WGS sequence"/>
</dbReference>
<proteinExistence type="predicted"/>
<name>A0ABS8Z0B7_9RHOB</name>
<gene>
    <name evidence="1" type="ORF">LZA78_07830</name>
</gene>
<evidence type="ECO:0000313" key="2">
    <source>
        <dbReference type="Proteomes" id="UP001521181"/>
    </source>
</evidence>
<reference evidence="1 2" key="1">
    <citation type="submission" date="2021-12" db="EMBL/GenBank/DDBJ databases">
        <title>Sinirhodobacter sp. WL0062 is a bacterium isolated from seawater.</title>
        <authorList>
            <person name="Wang L."/>
            <person name="He W."/>
            <person name="Zhang D.-F."/>
        </authorList>
    </citation>
    <scope>NUCLEOTIDE SEQUENCE [LARGE SCALE GENOMIC DNA]</scope>
    <source>
        <strain evidence="1 2">WL0062</strain>
    </source>
</reference>
<protein>
    <submittedName>
        <fullName evidence="1">Uncharacterized protein</fullName>
    </submittedName>
</protein>
<dbReference type="RefSeq" id="WP_233676382.1">
    <property type="nucleotide sequence ID" value="NZ_JAJUOS010000005.1"/>
</dbReference>
<sequence length="64" mass="6657">MAENTRAADPCGVAVWSWDGTLPCSCRPASGLVFYPSSMPQFGTIESPIFADLGSGVVLARAHG</sequence>
<accession>A0ABS8Z0B7</accession>
<comment type="caution">
    <text evidence="1">The sequence shown here is derived from an EMBL/GenBank/DDBJ whole genome shotgun (WGS) entry which is preliminary data.</text>
</comment>
<keyword evidence="2" id="KW-1185">Reference proteome</keyword>
<evidence type="ECO:0000313" key="1">
    <source>
        <dbReference type="EMBL" id="MCE5973385.1"/>
    </source>
</evidence>
<organism evidence="1 2">
    <name type="scientific">Rhodobacter flavimaris</name>
    <dbReference type="NCBI Taxonomy" id="2907145"/>
    <lineage>
        <taxon>Bacteria</taxon>
        <taxon>Pseudomonadati</taxon>
        <taxon>Pseudomonadota</taxon>
        <taxon>Alphaproteobacteria</taxon>
        <taxon>Rhodobacterales</taxon>
        <taxon>Rhodobacter group</taxon>
        <taxon>Rhodobacter</taxon>
    </lineage>
</organism>
<dbReference type="EMBL" id="JAJUOS010000005">
    <property type="protein sequence ID" value="MCE5973385.1"/>
    <property type="molecule type" value="Genomic_DNA"/>
</dbReference>